<comment type="caution">
    <text evidence="2">The sequence shown here is derived from an EMBL/GenBank/DDBJ whole genome shotgun (WGS) entry which is preliminary data.</text>
</comment>
<reference evidence="2" key="1">
    <citation type="submission" date="2020-05" db="EMBL/GenBank/DDBJ databases">
        <title>WGS assembly of Panicum virgatum.</title>
        <authorList>
            <person name="Lovell J.T."/>
            <person name="Jenkins J."/>
            <person name="Shu S."/>
            <person name="Juenger T.E."/>
            <person name="Schmutz J."/>
        </authorList>
    </citation>
    <scope>NUCLEOTIDE SEQUENCE</scope>
    <source>
        <strain evidence="2">AP13</strain>
    </source>
</reference>
<evidence type="ECO:0000256" key="1">
    <source>
        <dbReference type="SAM" id="SignalP"/>
    </source>
</evidence>
<protein>
    <recommendedName>
        <fullName evidence="4">Secreted protein</fullName>
    </recommendedName>
</protein>
<gene>
    <name evidence="2" type="ORF">PVAP13_7KG140900</name>
</gene>
<keyword evidence="3" id="KW-1185">Reference proteome</keyword>
<accession>A0A8T0QJC0</accession>
<dbReference type="EMBL" id="CM029049">
    <property type="protein sequence ID" value="KAG2570856.1"/>
    <property type="molecule type" value="Genomic_DNA"/>
</dbReference>
<name>A0A8T0QJC0_PANVG</name>
<dbReference type="AlphaFoldDB" id="A0A8T0QJC0"/>
<feature type="chain" id="PRO_5035866942" description="Secreted protein" evidence="1">
    <location>
        <begin position="25"/>
        <end position="106"/>
    </location>
</feature>
<proteinExistence type="predicted"/>
<keyword evidence="1" id="KW-0732">Signal</keyword>
<feature type="signal peptide" evidence="1">
    <location>
        <begin position="1"/>
        <end position="24"/>
    </location>
</feature>
<evidence type="ECO:0008006" key="4">
    <source>
        <dbReference type="Google" id="ProtNLM"/>
    </source>
</evidence>
<evidence type="ECO:0000313" key="2">
    <source>
        <dbReference type="EMBL" id="KAG2570856.1"/>
    </source>
</evidence>
<evidence type="ECO:0000313" key="3">
    <source>
        <dbReference type="Proteomes" id="UP000823388"/>
    </source>
</evidence>
<sequence length="106" mass="11912">MVVFAWLRVSILIMLCWTFSKTSSLQARVCKGKTVPSFILHYCLLTQLADAWLQQNEGSWASYYSGCILCMANDDQGLSTCQRVLSRFVRWLKNVKVGGRAQEAGG</sequence>
<dbReference type="Proteomes" id="UP000823388">
    <property type="component" value="Chromosome 7K"/>
</dbReference>
<organism evidence="2 3">
    <name type="scientific">Panicum virgatum</name>
    <name type="common">Blackwell switchgrass</name>
    <dbReference type="NCBI Taxonomy" id="38727"/>
    <lineage>
        <taxon>Eukaryota</taxon>
        <taxon>Viridiplantae</taxon>
        <taxon>Streptophyta</taxon>
        <taxon>Embryophyta</taxon>
        <taxon>Tracheophyta</taxon>
        <taxon>Spermatophyta</taxon>
        <taxon>Magnoliopsida</taxon>
        <taxon>Liliopsida</taxon>
        <taxon>Poales</taxon>
        <taxon>Poaceae</taxon>
        <taxon>PACMAD clade</taxon>
        <taxon>Panicoideae</taxon>
        <taxon>Panicodae</taxon>
        <taxon>Paniceae</taxon>
        <taxon>Panicinae</taxon>
        <taxon>Panicum</taxon>
        <taxon>Panicum sect. Hiantes</taxon>
    </lineage>
</organism>